<evidence type="ECO:0000313" key="2">
    <source>
        <dbReference type="Proteomes" id="UP001595697"/>
    </source>
</evidence>
<dbReference type="Proteomes" id="UP001595697">
    <property type="component" value="Unassembled WGS sequence"/>
</dbReference>
<reference evidence="2" key="1">
    <citation type="journal article" date="2019" name="Int. J. Syst. Evol. Microbiol.">
        <title>The Global Catalogue of Microorganisms (GCM) 10K type strain sequencing project: providing services to taxonomists for standard genome sequencing and annotation.</title>
        <authorList>
            <consortium name="The Broad Institute Genomics Platform"/>
            <consortium name="The Broad Institute Genome Sequencing Center for Infectious Disease"/>
            <person name="Wu L."/>
            <person name="Ma J."/>
        </authorList>
    </citation>
    <scope>NUCLEOTIDE SEQUENCE [LARGE SCALE GENOMIC DNA]</scope>
    <source>
        <strain evidence="2">TBRC 5781</strain>
    </source>
</reference>
<accession>A0ABV8E765</accession>
<sequence length="98" mass="10740">MTSQGSTRLDAGIVGGWYTLSPKWRTAWDGTAPVDYGGNTKKILVFMTDGQMNVKYGPTEADKLDWICYNDRTDGCNDIAVDAFLKTCANARAAQAMH</sequence>
<evidence type="ECO:0008006" key="3">
    <source>
        <dbReference type="Google" id="ProtNLM"/>
    </source>
</evidence>
<name>A0ABV8E765_9HYPH</name>
<dbReference type="EMBL" id="JBHSBD010000036">
    <property type="protein sequence ID" value="MFC3968266.1"/>
    <property type="molecule type" value="Genomic_DNA"/>
</dbReference>
<proteinExistence type="predicted"/>
<protein>
    <recommendedName>
        <fullName evidence="3">VWA domain-containing protein</fullName>
    </recommendedName>
</protein>
<gene>
    <name evidence="1" type="ORF">ACFOVS_09025</name>
</gene>
<evidence type="ECO:0000313" key="1">
    <source>
        <dbReference type="EMBL" id="MFC3968266.1"/>
    </source>
</evidence>
<keyword evidence="2" id="KW-1185">Reference proteome</keyword>
<dbReference type="InterPro" id="IPR036465">
    <property type="entry name" value="vWFA_dom_sf"/>
</dbReference>
<organism evidence="1 2">
    <name type="scientific">Rhizobium lemnae</name>
    <dbReference type="NCBI Taxonomy" id="1214924"/>
    <lineage>
        <taxon>Bacteria</taxon>
        <taxon>Pseudomonadati</taxon>
        <taxon>Pseudomonadota</taxon>
        <taxon>Alphaproteobacteria</taxon>
        <taxon>Hyphomicrobiales</taxon>
        <taxon>Rhizobiaceae</taxon>
        <taxon>Rhizobium/Agrobacterium group</taxon>
        <taxon>Rhizobium</taxon>
    </lineage>
</organism>
<dbReference type="RefSeq" id="WP_247262838.1">
    <property type="nucleotide sequence ID" value="NZ_JALJQZ010000081.1"/>
</dbReference>
<comment type="caution">
    <text evidence="1">The sequence shown here is derived from an EMBL/GenBank/DDBJ whole genome shotgun (WGS) entry which is preliminary data.</text>
</comment>
<dbReference type="Gene3D" id="3.40.50.410">
    <property type="entry name" value="von Willebrand factor, type A domain"/>
    <property type="match status" value="1"/>
</dbReference>